<dbReference type="InterPro" id="IPR032854">
    <property type="entry name" value="ALKBH3"/>
</dbReference>
<name>A0A812PZY6_SYMPI</name>
<evidence type="ECO:0000256" key="1">
    <source>
        <dbReference type="SAM" id="MobiDB-lite"/>
    </source>
</evidence>
<dbReference type="GO" id="GO:0051213">
    <property type="term" value="F:dioxygenase activity"/>
    <property type="evidence" value="ECO:0007669"/>
    <property type="project" value="InterPro"/>
</dbReference>
<proteinExistence type="predicted"/>
<comment type="caution">
    <text evidence="2">The sequence shown here is derived from an EMBL/GenBank/DDBJ whole genome shotgun (WGS) entry which is preliminary data.</text>
</comment>
<dbReference type="SUPFAM" id="SSF51197">
    <property type="entry name" value="Clavaminate synthase-like"/>
    <property type="match status" value="1"/>
</dbReference>
<dbReference type="GO" id="GO:0006307">
    <property type="term" value="P:DNA alkylation repair"/>
    <property type="evidence" value="ECO:0007669"/>
    <property type="project" value="InterPro"/>
</dbReference>
<protein>
    <submittedName>
        <fullName evidence="2">ALKBH2 protein</fullName>
    </submittedName>
</protein>
<dbReference type="PANTHER" id="PTHR31212">
    <property type="entry name" value="ALPHA-KETOGLUTARATE-DEPENDENT DIOXYGENASE ALKB HOMOLOG 3"/>
    <property type="match status" value="1"/>
</dbReference>
<dbReference type="Proteomes" id="UP000649617">
    <property type="component" value="Unassembled WGS sequence"/>
</dbReference>
<evidence type="ECO:0000313" key="2">
    <source>
        <dbReference type="EMBL" id="CAE7360390.1"/>
    </source>
</evidence>
<dbReference type="AlphaFoldDB" id="A0A812PZY6"/>
<gene>
    <name evidence="2" type="primary">ALKBH2</name>
    <name evidence="2" type="ORF">SPIL2461_LOCUS8619</name>
</gene>
<feature type="compositionally biased region" description="Basic and acidic residues" evidence="1">
    <location>
        <begin position="199"/>
        <end position="208"/>
    </location>
</feature>
<dbReference type="PANTHER" id="PTHR31212:SF4">
    <property type="entry name" value="ALPHA-KETOGLUTARATE-DEPENDENT DIOXYGENASE ALKB HOMOLOG 3"/>
    <property type="match status" value="1"/>
</dbReference>
<keyword evidence="3" id="KW-1185">Reference proteome</keyword>
<reference evidence="2" key="1">
    <citation type="submission" date="2021-02" db="EMBL/GenBank/DDBJ databases">
        <authorList>
            <person name="Dougan E. K."/>
            <person name="Rhodes N."/>
            <person name="Thang M."/>
            <person name="Chan C."/>
        </authorList>
    </citation>
    <scope>NUCLEOTIDE SEQUENCE</scope>
</reference>
<dbReference type="EMBL" id="CAJNIZ010014335">
    <property type="protein sequence ID" value="CAE7360390.1"/>
    <property type="molecule type" value="Genomic_DNA"/>
</dbReference>
<sequence>MAEQLNLGSDAALEKRTRWCRKPSAPAVQVDDAKTRKVYTLGTWRVSREVYLWQLSSLDVKLLVDVRGNPRAGREEQLFRGKDFTKALLSVGVRYEYWGDRLGEEEVEGAEPEDLKRLLKGLLASAPKGPICIFGHMHEPQKCHRLQLCNLLPAECLVQHLMWEDHRNVRVMGHEQADSLYNRWVEYFYNRRSMEEVKRQEERRRASEVPDTSAPTPAVSSGWGRAKALREKEEAAAARLARLAEMRAKEILWYPHFLDDSEASQLETTIKDRVTMYHATYYFQTPSGIVQETVNRKGQARICDDFNFGIQYDTSRDASSTYVSQKMEPWTRSLLRRIEGASEAVFNAIWFNHYRDGTVTIHWSKREWSGKRRGRGSTVPWQGIIHITFPLFHGSLAVMGKNSQRHWLHAVPAMEGIHAERTNLTFRFWALEGFETIDAAEAESSKEENSHPSKLNKFRLHVTPDAQLVEQQSARNGSKLCPVILDSPNDAATTTGEMLRRLCDHVLPAGVEDVQLAVSTSREEAYCWLGGNEGIQQLALLDDAKPLRDELEPMRQDFRV</sequence>
<feature type="region of interest" description="Disordered" evidence="1">
    <location>
        <begin position="199"/>
        <end position="226"/>
    </location>
</feature>
<evidence type="ECO:0000313" key="3">
    <source>
        <dbReference type="Proteomes" id="UP000649617"/>
    </source>
</evidence>
<accession>A0A812PZY6</accession>
<dbReference type="OrthoDB" id="545910at2759"/>
<organism evidence="2 3">
    <name type="scientific">Symbiodinium pilosum</name>
    <name type="common">Dinoflagellate</name>
    <dbReference type="NCBI Taxonomy" id="2952"/>
    <lineage>
        <taxon>Eukaryota</taxon>
        <taxon>Sar</taxon>
        <taxon>Alveolata</taxon>
        <taxon>Dinophyceae</taxon>
        <taxon>Suessiales</taxon>
        <taxon>Symbiodiniaceae</taxon>
        <taxon>Symbiodinium</taxon>
    </lineage>
</organism>
<dbReference type="Gene3D" id="2.60.120.590">
    <property type="entry name" value="Alpha-ketoglutarate-dependent dioxygenase AlkB-like"/>
    <property type="match status" value="2"/>
</dbReference>
<dbReference type="InterPro" id="IPR037151">
    <property type="entry name" value="AlkB-like_sf"/>
</dbReference>